<keyword evidence="2" id="KW-0732">Signal</keyword>
<dbReference type="Proteomes" id="UP000176700">
    <property type="component" value="Unassembled WGS sequence"/>
</dbReference>
<comment type="caution">
    <text evidence="3">The sequence shown here is derived from an EMBL/GenBank/DDBJ whole genome shotgun (WGS) entry which is preliminary data.</text>
</comment>
<evidence type="ECO:0008006" key="5">
    <source>
        <dbReference type="Google" id="ProtNLM"/>
    </source>
</evidence>
<evidence type="ECO:0000256" key="1">
    <source>
        <dbReference type="SAM" id="Phobius"/>
    </source>
</evidence>
<accession>A0A1G2FZZ9</accession>
<evidence type="ECO:0000313" key="3">
    <source>
        <dbReference type="EMBL" id="OGZ43665.1"/>
    </source>
</evidence>
<reference evidence="3 4" key="1">
    <citation type="journal article" date="2016" name="Nat. Commun.">
        <title>Thousands of microbial genomes shed light on interconnected biogeochemical processes in an aquifer system.</title>
        <authorList>
            <person name="Anantharaman K."/>
            <person name="Brown C.T."/>
            <person name="Hug L.A."/>
            <person name="Sharon I."/>
            <person name="Castelle C.J."/>
            <person name="Probst A.J."/>
            <person name="Thomas B.C."/>
            <person name="Singh A."/>
            <person name="Wilkins M.J."/>
            <person name="Karaoz U."/>
            <person name="Brodie E.L."/>
            <person name="Williams K.H."/>
            <person name="Hubbard S.S."/>
            <person name="Banfield J.F."/>
        </authorList>
    </citation>
    <scope>NUCLEOTIDE SEQUENCE [LARGE SCALE GENOMIC DNA]</scope>
</reference>
<keyword evidence="1" id="KW-1133">Transmembrane helix</keyword>
<feature type="transmembrane region" description="Helical" evidence="1">
    <location>
        <begin position="296"/>
        <end position="318"/>
    </location>
</feature>
<dbReference type="AlphaFoldDB" id="A0A1G2FZZ9"/>
<feature type="chain" id="PRO_5009582922" description="Polymer-forming cytoskeletal protein" evidence="2">
    <location>
        <begin position="24"/>
        <end position="379"/>
    </location>
</feature>
<feature type="transmembrane region" description="Helical" evidence="1">
    <location>
        <begin position="220"/>
        <end position="245"/>
    </location>
</feature>
<evidence type="ECO:0000313" key="4">
    <source>
        <dbReference type="Proteomes" id="UP000176700"/>
    </source>
</evidence>
<name>A0A1G2FZZ9_9BACT</name>
<keyword evidence="1" id="KW-0812">Transmembrane</keyword>
<feature type="signal peptide" evidence="2">
    <location>
        <begin position="1"/>
        <end position="23"/>
    </location>
</feature>
<proteinExistence type="predicted"/>
<sequence>MKKISTITLLSVAVLLAAFPAFGAMLKTGEEYTLNKNDATEENLYIGAGNISVAGNVRRDLVAGGGNIIVTGNVTEDILLVGGDIGVYGQTGQDLRVLGGQIIVGNNVGQELVGAGGSIHVLSGVTIDGDTMLAGGTVILEGTVNQNVHIFAGEVKINGSILGNVYVVTDELTIGKNASITGNLIYSAEEEATILEGATILGETHFTKKDIGGRKAGAGFLGFIGFVSLLKLAIVLTAGLVAVFFCQKTSKALVEQSLSNIWIETARGFVILVVIPFAALFLLISMLGALIGLAVILMYIFLLIGASVYAGIIFGGWLYKYIWKDKTIEVNWKTAFLGIVLLHLIGLVPLVGWVIKLLLMLTALGSISIYIYRKALTLG</sequence>
<dbReference type="EMBL" id="MHNI01000004">
    <property type="protein sequence ID" value="OGZ43665.1"/>
    <property type="molecule type" value="Genomic_DNA"/>
</dbReference>
<organism evidence="3 4">
    <name type="scientific">Candidatus Ryanbacteria bacterium RIFCSPHIGHO2_01_45_13</name>
    <dbReference type="NCBI Taxonomy" id="1802112"/>
    <lineage>
        <taxon>Bacteria</taxon>
        <taxon>Candidatus Ryaniibacteriota</taxon>
    </lineage>
</organism>
<gene>
    <name evidence="3" type="ORF">A2W41_04985</name>
</gene>
<evidence type="ECO:0000256" key="2">
    <source>
        <dbReference type="SAM" id="SignalP"/>
    </source>
</evidence>
<keyword evidence="1" id="KW-0472">Membrane</keyword>
<feature type="transmembrane region" description="Helical" evidence="1">
    <location>
        <begin position="266"/>
        <end position="290"/>
    </location>
</feature>
<protein>
    <recommendedName>
        <fullName evidence="5">Polymer-forming cytoskeletal protein</fullName>
    </recommendedName>
</protein>